<evidence type="ECO:0000256" key="5">
    <source>
        <dbReference type="ARBA" id="ARBA00022822"/>
    </source>
</evidence>
<dbReference type="PANTHER" id="PTHR43406:SF1">
    <property type="entry name" value="TRYPTOPHAN SYNTHASE ALPHA CHAIN, CHLOROPLASTIC"/>
    <property type="match status" value="1"/>
</dbReference>
<evidence type="ECO:0000313" key="9">
    <source>
        <dbReference type="EMBL" id="RST89257.1"/>
    </source>
</evidence>
<dbReference type="GO" id="GO:0004834">
    <property type="term" value="F:tryptophan synthase activity"/>
    <property type="evidence" value="ECO:0007669"/>
    <property type="project" value="UniProtKB-EC"/>
</dbReference>
<dbReference type="InterPro" id="IPR011060">
    <property type="entry name" value="RibuloseP-bd_barrel"/>
</dbReference>
<dbReference type="Gene3D" id="3.20.20.70">
    <property type="entry name" value="Aldolase class I"/>
    <property type="match status" value="1"/>
</dbReference>
<proteinExistence type="predicted"/>
<protein>
    <recommendedName>
        <fullName evidence="3">tryptophan synthase</fullName>
        <ecNumber evidence="3">4.2.1.20</ecNumber>
    </recommendedName>
</protein>
<keyword evidence="4" id="KW-0028">Amino-acid biosynthesis</keyword>
<dbReference type="Proteomes" id="UP000277864">
    <property type="component" value="Unassembled WGS sequence"/>
</dbReference>
<dbReference type="GO" id="GO:0005829">
    <property type="term" value="C:cytosol"/>
    <property type="evidence" value="ECO:0007669"/>
    <property type="project" value="TreeGrafter"/>
</dbReference>
<comment type="pathway">
    <text evidence="1">Amino-acid biosynthesis; L-tryptophan biosynthesis; L-tryptophan from chorismate: step 5/5.</text>
</comment>
<dbReference type="PANTHER" id="PTHR43406">
    <property type="entry name" value="TRYPTOPHAN SYNTHASE, ALPHA CHAIN"/>
    <property type="match status" value="1"/>
</dbReference>
<dbReference type="RefSeq" id="WP_125943191.1">
    <property type="nucleotide sequence ID" value="NZ_PXZH01000002.1"/>
</dbReference>
<dbReference type="Pfam" id="PF00290">
    <property type="entry name" value="Trp_syntA"/>
    <property type="match status" value="1"/>
</dbReference>
<evidence type="ECO:0000256" key="7">
    <source>
        <dbReference type="ARBA" id="ARBA00023239"/>
    </source>
</evidence>
<reference evidence="9 10" key="1">
    <citation type="submission" date="2018-03" db="EMBL/GenBank/DDBJ databases">
        <authorList>
            <person name="Gulvik C.A."/>
        </authorList>
    </citation>
    <scope>NUCLEOTIDE SEQUENCE [LARGE SCALE GENOMIC DNA]</scope>
    <source>
        <strain evidence="9 10">JCM 31581</strain>
    </source>
</reference>
<dbReference type="OrthoDB" id="9804578at2"/>
<keyword evidence="6" id="KW-0057">Aromatic amino acid biosynthesis</keyword>
<dbReference type="InterPro" id="IPR013785">
    <property type="entry name" value="Aldolase_TIM"/>
</dbReference>
<gene>
    <name evidence="9" type="ORF">C7P63_05640</name>
</gene>
<evidence type="ECO:0000256" key="2">
    <source>
        <dbReference type="ARBA" id="ARBA00011270"/>
    </source>
</evidence>
<dbReference type="InterPro" id="IPR002028">
    <property type="entry name" value="Trp_synthase_suA"/>
</dbReference>
<accession>A0A429Z6D8</accession>
<evidence type="ECO:0000256" key="6">
    <source>
        <dbReference type="ARBA" id="ARBA00023141"/>
    </source>
</evidence>
<dbReference type="AlphaFoldDB" id="A0A429Z6D8"/>
<evidence type="ECO:0000256" key="4">
    <source>
        <dbReference type="ARBA" id="ARBA00022605"/>
    </source>
</evidence>
<evidence type="ECO:0000256" key="8">
    <source>
        <dbReference type="ARBA" id="ARBA00049047"/>
    </source>
</evidence>
<dbReference type="EC" id="4.2.1.20" evidence="3"/>
<organism evidence="9 10">
    <name type="scientific">Vagococcus humatus</name>
    <dbReference type="NCBI Taxonomy" id="1889241"/>
    <lineage>
        <taxon>Bacteria</taxon>
        <taxon>Bacillati</taxon>
        <taxon>Bacillota</taxon>
        <taxon>Bacilli</taxon>
        <taxon>Lactobacillales</taxon>
        <taxon>Enterococcaceae</taxon>
        <taxon>Vagococcus</taxon>
    </lineage>
</organism>
<comment type="caution">
    <text evidence="9">The sequence shown here is derived from an EMBL/GenBank/DDBJ whole genome shotgun (WGS) entry which is preliminary data.</text>
</comment>
<dbReference type="EMBL" id="PXZH01000002">
    <property type="protein sequence ID" value="RST89257.1"/>
    <property type="molecule type" value="Genomic_DNA"/>
</dbReference>
<dbReference type="UniPathway" id="UPA00035">
    <property type="reaction ID" value="UER00044"/>
</dbReference>
<comment type="catalytic activity">
    <reaction evidence="8">
        <text>(1S,2R)-1-C-(indol-3-yl)glycerol 3-phosphate + L-serine = D-glyceraldehyde 3-phosphate + L-tryptophan + H2O</text>
        <dbReference type="Rhea" id="RHEA:10532"/>
        <dbReference type="ChEBI" id="CHEBI:15377"/>
        <dbReference type="ChEBI" id="CHEBI:33384"/>
        <dbReference type="ChEBI" id="CHEBI:57912"/>
        <dbReference type="ChEBI" id="CHEBI:58866"/>
        <dbReference type="ChEBI" id="CHEBI:59776"/>
        <dbReference type="EC" id="4.2.1.20"/>
    </reaction>
</comment>
<sequence length="237" mass="26419">MVKVICYLSNGYPTPEETIKTADYYVEGQCDIIEIDLPTDNPYLDNELIGGRMKASYQHDPSFSAHLETVKTIREKHPTQEMLFLSYESSIKTVGVEKFISFCQEHNILDIILVGNEDNVVKNQLMAAGIKVSSFIPYHLPQEEIDLAKNSNGFIYLQAKSTGKEKEGCHTLKECIDYLRGLGLSQPIYCGMGISTREDIELVEKSGGDGAFIGSAVLKLQEEPAKLVSFIQELKGN</sequence>
<keyword evidence="5" id="KW-0822">Tryptophan biosynthesis</keyword>
<comment type="subunit">
    <text evidence="2">Tetramer of two alpha and two beta chains.</text>
</comment>
<evidence type="ECO:0000256" key="1">
    <source>
        <dbReference type="ARBA" id="ARBA00004733"/>
    </source>
</evidence>
<dbReference type="SUPFAM" id="SSF51366">
    <property type="entry name" value="Ribulose-phoshate binding barrel"/>
    <property type="match status" value="1"/>
</dbReference>
<name>A0A429Z6D8_9ENTE</name>
<evidence type="ECO:0000256" key="3">
    <source>
        <dbReference type="ARBA" id="ARBA00012043"/>
    </source>
</evidence>
<keyword evidence="10" id="KW-1185">Reference proteome</keyword>
<evidence type="ECO:0000313" key="10">
    <source>
        <dbReference type="Proteomes" id="UP000277864"/>
    </source>
</evidence>
<keyword evidence="7" id="KW-0456">Lyase</keyword>